<dbReference type="InterPro" id="IPR019734">
    <property type="entry name" value="TPR_rpt"/>
</dbReference>
<evidence type="ECO:0000313" key="7">
    <source>
        <dbReference type="Proteomes" id="UP000501090"/>
    </source>
</evidence>
<dbReference type="GO" id="GO:0008757">
    <property type="term" value="F:S-adenosylmethionine-dependent methyltransferase activity"/>
    <property type="evidence" value="ECO:0007669"/>
    <property type="project" value="InterPro"/>
</dbReference>
<feature type="domain" description="CheR-type methyltransferase" evidence="5">
    <location>
        <begin position="1"/>
        <end position="252"/>
    </location>
</feature>
<dbReference type="SUPFAM" id="SSF48452">
    <property type="entry name" value="TPR-like"/>
    <property type="match status" value="1"/>
</dbReference>
<keyword evidence="1" id="KW-0489">Methyltransferase</keyword>
<dbReference type="PANTHER" id="PTHR24422">
    <property type="entry name" value="CHEMOTAXIS PROTEIN METHYLTRANSFERASE"/>
    <property type="match status" value="1"/>
</dbReference>
<keyword evidence="2" id="KW-0808">Transferase</keyword>
<evidence type="ECO:0000259" key="5">
    <source>
        <dbReference type="PROSITE" id="PS50123"/>
    </source>
</evidence>
<keyword evidence="7" id="KW-1185">Reference proteome</keyword>
<evidence type="ECO:0000256" key="1">
    <source>
        <dbReference type="ARBA" id="ARBA00022603"/>
    </source>
</evidence>
<accession>A0A6M9PJR3</accession>
<evidence type="ECO:0000256" key="2">
    <source>
        <dbReference type="ARBA" id="ARBA00022679"/>
    </source>
</evidence>
<dbReference type="GO" id="GO:0032259">
    <property type="term" value="P:methylation"/>
    <property type="evidence" value="ECO:0007669"/>
    <property type="project" value="UniProtKB-KW"/>
</dbReference>
<dbReference type="InterPro" id="IPR029063">
    <property type="entry name" value="SAM-dependent_MTases_sf"/>
</dbReference>
<dbReference type="AlphaFoldDB" id="A0A6M9PJR3"/>
<dbReference type="EMBL" id="CP028940">
    <property type="protein sequence ID" value="QKM60182.1"/>
    <property type="molecule type" value="Genomic_DNA"/>
</dbReference>
<dbReference type="Pfam" id="PF01739">
    <property type="entry name" value="CheR"/>
    <property type="match status" value="1"/>
</dbReference>
<protein>
    <recommendedName>
        <fullName evidence="5">CheR-type methyltransferase domain-containing protein</fullName>
    </recommendedName>
</protein>
<evidence type="ECO:0000313" key="6">
    <source>
        <dbReference type="EMBL" id="QKM60182.1"/>
    </source>
</evidence>
<dbReference type="SUPFAM" id="SSF53335">
    <property type="entry name" value="S-adenosyl-L-methionine-dependent methyltransferases"/>
    <property type="match status" value="1"/>
</dbReference>
<dbReference type="KEGG" id="pard:DN92_03500"/>
<dbReference type="Proteomes" id="UP000501090">
    <property type="component" value="Chromosome"/>
</dbReference>
<dbReference type="SMART" id="SM00138">
    <property type="entry name" value="MeTrc"/>
    <property type="match status" value="1"/>
</dbReference>
<proteinExistence type="predicted"/>
<name>A0A6M9PJR3_9BURK</name>
<dbReference type="PRINTS" id="PR00996">
    <property type="entry name" value="CHERMTFRASE"/>
</dbReference>
<dbReference type="Gene3D" id="1.25.40.10">
    <property type="entry name" value="Tetratricopeptide repeat domain"/>
    <property type="match status" value="1"/>
</dbReference>
<evidence type="ECO:0000256" key="4">
    <source>
        <dbReference type="PROSITE-ProRule" id="PRU00339"/>
    </source>
</evidence>
<sequence length="452" mass="51776">MTNPLSPELIQQIRLISGMRIPELDHERLSAWVEKRIQSLCLKTQIDYLHYLIRSDDLSEDRQMLCDLLTTGETFFMRDPGQMELIRRVILPAIISKENTLKLIRIWAPACATGEEIYSLLILLEQVLPQIDNWEIDIVGSDINPIFIEQAKKAIYGDWSFRGCNADFKNAYFHKVDGGWKLIDRIRSRARFLVFDLVKGVLPNPSHHLADINFILCRNLFIYMNTEAINLIAEKLSACLKSGGVLMTAHGELHAYRQSGLQVKIYPESLVYEKPQKGFESELVEIDKLPSPLLGELNLSQLEKTTLLDLPKIQAKPIPQLLSLAWYFADQGKFTEGLKIYQEIISRDSMIAELHYLHSVISLEMGDFERAKEDLRKTLYLDPQFLPAYLEMITIHIQEGKGHLVSKYCDQALHIIELMGADVVLPILKNNTASDLREYLKNLQNSLTSVKP</sequence>
<evidence type="ECO:0000256" key="3">
    <source>
        <dbReference type="ARBA" id="ARBA00022691"/>
    </source>
</evidence>
<dbReference type="RefSeq" id="WP_173959953.1">
    <property type="nucleotide sequence ID" value="NZ_CBCSCC010000003.1"/>
</dbReference>
<dbReference type="InterPro" id="IPR050903">
    <property type="entry name" value="Bact_Chemotaxis_MeTrfase"/>
</dbReference>
<keyword evidence="3" id="KW-0949">S-adenosyl-L-methionine</keyword>
<reference evidence="6 7" key="1">
    <citation type="submission" date="2018-04" db="EMBL/GenBank/DDBJ databases">
        <title>Polynucleobacter sp. UK-Long2-W17 genome.</title>
        <authorList>
            <person name="Hahn M.W."/>
        </authorList>
    </citation>
    <scope>NUCLEOTIDE SEQUENCE [LARGE SCALE GENOMIC DNA]</scope>
    <source>
        <strain evidence="6 7">UK-Long2-W17</strain>
    </source>
</reference>
<dbReference type="InterPro" id="IPR011990">
    <property type="entry name" value="TPR-like_helical_dom_sf"/>
</dbReference>
<dbReference type="InterPro" id="IPR022642">
    <property type="entry name" value="CheR_C"/>
</dbReference>
<dbReference type="PROSITE" id="PS50123">
    <property type="entry name" value="CHER"/>
    <property type="match status" value="1"/>
</dbReference>
<feature type="repeat" description="TPR" evidence="4">
    <location>
        <begin position="352"/>
        <end position="385"/>
    </location>
</feature>
<dbReference type="PANTHER" id="PTHR24422:SF19">
    <property type="entry name" value="CHEMOTAXIS PROTEIN METHYLTRANSFERASE"/>
    <property type="match status" value="1"/>
</dbReference>
<organism evidence="6 7">
    <name type="scientific">Polynucleobacter arcticus</name>
    <dbReference type="NCBI Taxonomy" id="1743165"/>
    <lineage>
        <taxon>Bacteria</taxon>
        <taxon>Pseudomonadati</taxon>
        <taxon>Pseudomonadota</taxon>
        <taxon>Betaproteobacteria</taxon>
        <taxon>Burkholderiales</taxon>
        <taxon>Burkholderiaceae</taxon>
        <taxon>Polynucleobacter</taxon>
    </lineage>
</organism>
<dbReference type="PROSITE" id="PS50005">
    <property type="entry name" value="TPR"/>
    <property type="match status" value="1"/>
</dbReference>
<dbReference type="InterPro" id="IPR000780">
    <property type="entry name" value="CheR_MeTrfase"/>
</dbReference>
<gene>
    <name evidence="6" type="ORF">DN92_03500</name>
</gene>
<keyword evidence="4" id="KW-0802">TPR repeat</keyword>
<dbReference type="Gene3D" id="3.40.50.150">
    <property type="entry name" value="Vaccinia Virus protein VP39"/>
    <property type="match status" value="1"/>
</dbReference>